<protein>
    <submittedName>
        <fullName evidence="3">Toprim domain-containing protein</fullName>
    </submittedName>
</protein>
<reference evidence="3 4" key="1">
    <citation type="journal article" date="2019" name="Int. J. Syst. Evol. Microbiol.">
        <title>The Global Catalogue of Microorganisms (GCM) 10K type strain sequencing project: providing services to taxonomists for standard genome sequencing and annotation.</title>
        <authorList>
            <consortium name="The Broad Institute Genomics Platform"/>
            <consortium name="The Broad Institute Genome Sequencing Center for Infectious Disease"/>
            <person name="Wu L."/>
            <person name="Ma J."/>
        </authorList>
    </citation>
    <scope>NUCLEOTIDE SEQUENCE [LARGE SCALE GENOMIC DNA]</scope>
    <source>
        <strain evidence="3 4">JCM 9933</strain>
    </source>
</reference>
<accession>A0ABN1EQC6</accession>
<dbReference type="Pfam" id="PF13362">
    <property type="entry name" value="Toprim_3"/>
    <property type="match status" value="1"/>
</dbReference>
<organism evidence="3 4">
    <name type="scientific">Craurococcus roseus</name>
    <dbReference type="NCBI Taxonomy" id="77585"/>
    <lineage>
        <taxon>Bacteria</taxon>
        <taxon>Pseudomonadati</taxon>
        <taxon>Pseudomonadota</taxon>
        <taxon>Alphaproteobacteria</taxon>
        <taxon>Acetobacterales</taxon>
        <taxon>Acetobacteraceae</taxon>
        <taxon>Craurococcus</taxon>
    </lineage>
</organism>
<comment type="caution">
    <text evidence="3">The sequence shown here is derived from an EMBL/GenBank/DDBJ whole genome shotgun (WGS) entry which is preliminary data.</text>
</comment>
<gene>
    <name evidence="3" type="ORF">GCM10009416_07180</name>
</gene>
<name>A0ABN1EQC6_9PROT</name>
<dbReference type="EMBL" id="BAAAFZ010000008">
    <property type="protein sequence ID" value="GAA0571143.1"/>
    <property type="molecule type" value="Genomic_DNA"/>
</dbReference>
<dbReference type="Pfam" id="PF23639">
    <property type="entry name" value="DUF7146"/>
    <property type="match status" value="1"/>
</dbReference>
<evidence type="ECO:0000259" key="2">
    <source>
        <dbReference type="Pfam" id="PF23639"/>
    </source>
</evidence>
<proteinExistence type="predicted"/>
<dbReference type="InterPro" id="IPR006171">
    <property type="entry name" value="TOPRIM_dom"/>
</dbReference>
<feature type="domain" description="DUF7146" evidence="2">
    <location>
        <begin position="148"/>
        <end position="244"/>
    </location>
</feature>
<evidence type="ECO:0000259" key="1">
    <source>
        <dbReference type="Pfam" id="PF13362"/>
    </source>
</evidence>
<keyword evidence="4" id="KW-1185">Reference proteome</keyword>
<feature type="domain" description="Toprim" evidence="1">
    <location>
        <begin position="259"/>
        <end position="343"/>
    </location>
</feature>
<dbReference type="Proteomes" id="UP001501588">
    <property type="component" value="Unassembled WGS sequence"/>
</dbReference>
<dbReference type="InterPro" id="IPR055570">
    <property type="entry name" value="DUF7146"/>
</dbReference>
<evidence type="ECO:0000313" key="3">
    <source>
        <dbReference type="EMBL" id="GAA0571143.1"/>
    </source>
</evidence>
<evidence type="ECO:0000313" key="4">
    <source>
        <dbReference type="Proteomes" id="UP001501588"/>
    </source>
</evidence>
<sequence>MLTFPELIRRSRDNPALLSSWEAGFLADMDGLARHGRQPTGAQRAALERIARRIAPADLARDLARRIESLARELICAAPTSRRAGEVRFRSRGSLAVRVGGRERGQWYDHEAGKGGDALGWLGRGPVGAEPPAPAPSRGCGDTFQRWNREMALGLWREAVPLLGSLAEAYLRSRGLSLPHGAPLRFHPACRRGPERLPAMVALMTGPTTGEPCGVHRTFLALDGTGKAPPGPSGEGAKMMLGAAGVVRLTPDEDVTLGLGLCEGIETGLALLQRFGHAPVWAAAAAGAVARFPLLHGIEALTVFADADAPGLASARACKARWAEAGREVRVVWPGQAGRDFADRAA</sequence>